<keyword evidence="2" id="KW-0808">Transferase</keyword>
<dbReference type="InterPro" id="IPR050210">
    <property type="entry name" value="tRNA_Adenine-N(6)_MTase"/>
</dbReference>
<evidence type="ECO:0000313" key="2">
    <source>
        <dbReference type="EMBL" id="MDM8156245.1"/>
    </source>
</evidence>
<sequence length="232" mass="26260">MKTQRYTYDYIAGTDIHLWQRSDMFRINTDTAQLAHFMKVRAGERVLDIGTNNGALLLCAEQFSPSFLCGVDIQADACQLAERNLKEHGISHAQILCGDFCEMDLQGFDVVVCNPPFFPMGHHGEVTATPRSIARHELFLPLDRLLSGAARALKENGRLYMVHRSERLADIVMECRNNRLEIKTLQLVYDLRKELAVSVLIEAVLGAAPHCRLPHPILLRPDGTFTQYEPDR</sequence>
<dbReference type="InterPro" id="IPR002052">
    <property type="entry name" value="DNA_methylase_N6_adenine_CS"/>
</dbReference>
<evidence type="ECO:0000313" key="3">
    <source>
        <dbReference type="Proteomes" id="UP001529340"/>
    </source>
</evidence>
<protein>
    <submittedName>
        <fullName evidence="2">Methyltransferase</fullName>
    </submittedName>
</protein>
<keyword evidence="3" id="KW-1185">Reference proteome</keyword>
<dbReference type="PANTHER" id="PTHR47739">
    <property type="entry name" value="TRNA1(VAL) (ADENINE(37)-N6)-METHYLTRANSFERASE"/>
    <property type="match status" value="1"/>
</dbReference>
<proteinExistence type="predicted"/>
<organism evidence="2 3">
    <name type="scientific">Amedibacillus dolichus</name>
    <dbReference type="NCBI Taxonomy" id="31971"/>
    <lineage>
        <taxon>Bacteria</taxon>
        <taxon>Bacillati</taxon>
        <taxon>Bacillota</taxon>
        <taxon>Erysipelotrichia</taxon>
        <taxon>Erysipelotrichales</taxon>
        <taxon>Erysipelotrichaceae</taxon>
        <taxon>Amedibacillus</taxon>
    </lineage>
</organism>
<dbReference type="EMBL" id="JAUDCG010000003">
    <property type="protein sequence ID" value="MDM8156245.1"/>
    <property type="molecule type" value="Genomic_DNA"/>
</dbReference>
<keyword evidence="2" id="KW-0489">Methyltransferase</keyword>
<comment type="caution">
    <text evidence="2">The sequence shown here is derived from an EMBL/GenBank/DDBJ whole genome shotgun (WGS) entry which is preliminary data.</text>
</comment>
<dbReference type="PANTHER" id="PTHR47739:SF1">
    <property type="entry name" value="TRNA1(VAL) (ADENINE(37)-N6)-METHYLTRANSFERASE"/>
    <property type="match status" value="1"/>
</dbReference>
<dbReference type="Proteomes" id="UP001529340">
    <property type="component" value="Unassembled WGS sequence"/>
</dbReference>
<dbReference type="Pfam" id="PF05175">
    <property type="entry name" value="MTS"/>
    <property type="match status" value="1"/>
</dbReference>
<reference evidence="2" key="1">
    <citation type="submission" date="2023-06" db="EMBL/GenBank/DDBJ databases">
        <title>Identification and characterization of horizontal gene transfer across gut microbiota members of farm animals based on homology search.</title>
        <authorList>
            <person name="Schwarzerova J."/>
            <person name="Nykrynova M."/>
            <person name="Jureckova K."/>
            <person name="Cejkova D."/>
            <person name="Rychlik I."/>
        </authorList>
    </citation>
    <scope>NUCLEOTIDE SEQUENCE</scope>
    <source>
        <strain evidence="2">ET39</strain>
    </source>
</reference>
<dbReference type="Gene3D" id="3.40.50.150">
    <property type="entry name" value="Vaccinia Virus protein VP39"/>
    <property type="match status" value="1"/>
</dbReference>
<dbReference type="InterPro" id="IPR029063">
    <property type="entry name" value="SAM-dependent_MTases_sf"/>
</dbReference>
<dbReference type="CDD" id="cd02440">
    <property type="entry name" value="AdoMet_MTases"/>
    <property type="match status" value="1"/>
</dbReference>
<evidence type="ECO:0000259" key="1">
    <source>
        <dbReference type="Pfam" id="PF05175"/>
    </source>
</evidence>
<dbReference type="InterPro" id="IPR007848">
    <property type="entry name" value="Small_mtfrase_dom"/>
</dbReference>
<name>A0ABT7U9C3_9FIRM</name>
<dbReference type="PROSITE" id="PS00092">
    <property type="entry name" value="N6_MTASE"/>
    <property type="match status" value="1"/>
</dbReference>
<dbReference type="SUPFAM" id="SSF53335">
    <property type="entry name" value="S-adenosyl-L-methionine-dependent methyltransferases"/>
    <property type="match status" value="1"/>
</dbReference>
<gene>
    <name evidence="2" type="ORF">QUV96_01180</name>
</gene>
<feature type="domain" description="Methyltransferase small" evidence="1">
    <location>
        <begin position="27"/>
        <end position="170"/>
    </location>
</feature>
<reference evidence="2" key="2">
    <citation type="submission" date="2023-06" db="EMBL/GenBank/DDBJ databases">
        <authorList>
            <person name="Zeman M."/>
            <person name="Kubasova T."/>
            <person name="Jahodarova E."/>
            <person name="Nykrynova M."/>
            <person name="Rychlik I."/>
        </authorList>
    </citation>
    <scope>NUCLEOTIDE SEQUENCE</scope>
    <source>
        <strain evidence="2">ET39</strain>
    </source>
</reference>
<dbReference type="GO" id="GO:0008168">
    <property type="term" value="F:methyltransferase activity"/>
    <property type="evidence" value="ECO:0007669"/>
    <property type="project" value="UniProtKB-KW"/>
</dbReference>
<dbReference type="RefSeq" id="WP_289606714.1">
    <property type="nucleotide sequence ID" value="NZ_JAUDCG010000003.1"/>
</dbReference>
<accession>A0ABT7U9C3</accession>
<dbReference type="GO" id="GO:0032259">
    <property type="term" value="P:methylation"/>
    <property type="evidence" value="ECO:0007669"/>
    <property type="project" value="UniProtKB-KW"/>
</dbReference>